<dbReference type="STRING" id="1121324.CLIT_11c01960"/>
<dbReference type="Gene3D" id="2.60.98.20">
    <property type="entry name" value="Flagellar hook protein FlgE"/>
    <property type="match status" value="1"/>
</dbReference>
<dbReference type="InterPro" id="IPR011491">
    <property type="entry name" value="FlgE_D2"/>
</dbReference>
<keyword evidence="10" id="KW-0966">Cell projection</keyword>
<dbReference type="OrthoDB" id="9804559at2"/>
<evidence type="ECO:0000259" key="7">
    <source>
        <dbReference type="Pfam" id="PF06429"/>
    </source>
</evidence>
<dbReference type="GO" id="GO:0009424">
    <property type="term" value="C:bacterial-type flagellum hook"/>
    <property type="evidence" value="ECO:0007669"/>
    <property type="project" value="TreeGrafter"/>
</dbReference>
<dbReference type="eggNOG" id="COG1749">
    <property type="taxonomic scope" value="Bacteria"/>
</dbReference>
<dbReference type="GO" id="GO:0009425">
    <property type="term" value="C:bacterial-type flagellum basal body"/>
    <property type="evidence" value="ECO:0007669"/>
    <property type="project" value="UniProtKB-SubCell"/>
</dbReference>
<keyword evidence="10" id="KW-0282">Flagellum</keyword>
<dbReference type="InterPro" id="IPR010930">
    <property type="entry name" value="Flg_bb/hook_C_dom"/>
</dbReference>
<dbReference type="GO" id="GO:0005829">
    <property type="term" value="C:cytosol"/>
    <property type="evidence" value="ECO:0007669"/>
    <property type="project" value="TreeGrafter"/>
</dbReference>
<dbReference type="Pfam" id="PF00460">
    <property type="entry name" value="Flg_bb_rod"/>
    <property type="match status" value="1"/>
</dbReference>
<feature type="domain" description="Flagellar basal body rod protein N-terminal" evidence="6">
    <location>
        <begin position="5"/>
        <end position="35"/>
    </location>
</feature>
<feature type="domain" description="Flagellar hook protein FlgE/F/G-like D1" evidence="9">
    <location>
        <begin position="95"/>
        <end position="164"/>
    </location>
</feature>
<evidence type="ECO:0000256" key="5">
    <source>
        <dbReference type="RuleBase" id="RU362116"/>
    </source>
</evidence>
<dbReference type="Pfam" id="PF07559">
    <property type="entry name" value="FlgE_D2"/>
    <property type="match status" value="1"/>
</dbReference>
<evidence type="ECO:0000256" key="1">
    <source>
        <dbReference type="ARBA" id="ARBA00004117"/>
    </source>
</evidence>
<evidence type="ECO:0000256" key="2">
    <source>
        <dbReference type="ARBA" id="ARBA00009677"/>
    </source>
</evidence>
<dbReference type="PANTHER" id="PTHR30435:SF1">
    <property type="entry name" value="FLAGELLAR HOOK PROTEIN FLGE"/>
    <property type="match status" value="1"/>
</dbReference>
<dbReference type="AlphaFoldDB" id="A0A069RLW1"/>
<evidence type="ECO:0000256" key="4">
    <source>
        <dbReference type="ARBA" id="ARBA00023143"/>
    </source>
</evidence>
<dbReference type="RefSeq" id="WP_038265196.1">
    <property type="nucleotide sequence ID" value="NZ_FSRH01000002.1"/>
</dbReference>
<feature type="domain" description="Flagellar basal-body/hook protein C-terminal" evidence="7">
    <location>
        <begin position="449"/>
        <end position="494"/>
    </location>
</feature>
<name>A0A069RLW1_PEPLI</name>
<evidence type="ECO:0000259" key="8">
    <source>
        <dbReference type="Pfam" id="PF07559"/>
    </source>
</evidence>
<dbReference type="InterPro" id="IPR020013">
    <property type="entry name" value="Flagellar_FlgE/F/G"/>
</dbReference>
<comment type="subcellular location">
    <subcellularLocation>
        <location evidence="1 5">Bacterial flagellum basal body</location>
    </subcellularLocation>
</comment>
<comment type="similarity">
    <text evidence="2 5">Belongs to the flagella basal body rod proteins family.</text>
</comment>
<dbReference type="EMBL" id="JJMM01000011">
    <property type="protein sequence ID" value="KDR95167.1"/>
    <property type="molecule type" value="Genomic_DNA"/>
</dbReference>
<dbReference type="NCBIfam" id="TIGR03506">
    <property type="entry name" value="FlgEFG_subfam"/>
    <property type="match status" value="1"/>
</dbReference>
<accession>A0A069RLW1</accession>
<reference evidence="10 11" key="1">
    <citation type="submission" date="2014-03" db="EMBL/GenBank/DDBJ databases">
        <title>Genome sequence of Clostridium litorale W6, DSM 5388.</title>
        <authorList>
            <person name="Poehlein A."/>
            <person name="Jagirdar A."/>
            <person name="Khonsari B."/>
            <person name="Chibani C.M."/>
            <person name="Gutierrez Gutierrez D.A."/>
            <person name="Davydova E."/>
            <person name="Alghaithi H.S."/>
            <person name="Nair K.P."/>
            <person name="Dhamotharan K."/>
            <person name="Chandran L."/>
            <person name="G W."/>
            <person name="Daniel R."/>
        </authorList>
    </citation>
    <scope>NUCLEOTIDE SEQUENCE [LARGE SCALE GENOMIC DNA]</scope>
    <source>
        <strain evidence="10 11">W6</strain>
    </source>
</reference>
<evidence type="ECO:0000256" key="3">
    <source>
        <dbReference type="ARBA" id="ARBA00019015"/>
    </source>
</evidence>
<dbReference type="Proteomes" id="UP000027946">
    <property type="component" value="Unassembled WGS sequence"/>
</dbReference>
<protein>
    <recommendedName>
        <fullName evidence="3 5">Flagellar hook protein FlgE</fullName>
    </recommendedName>
</protein>
<dbReference type="InterPro" id="IPR037058">
    <property type="entry name" value="Falgellar_hook_FlgE_sf"/>
</dbReference>
<evidence type="ECO:0000259" key="9">
    <source>
        <dbReference type="Pfam" id="PF22692"/>
    </source>
</evidence>
<dbReference type="PANTHER" id="PTHR30435">
    <property type="entry name" value="FLAGELLAR PROTEIN"/>
    <property type="match status" value="1"/>
</dbReference>
<organism evidence="10 11">
    <name type="scientific">Peptoclostridium litorale DSM 5388</name>
    <dbReference type="NCBI Taxonomy" id="1121324"/>
    <lineage>
        <taxon>Bacteria</taxon>
        <taxon>Bacillati</taxon>
        <taxon>Bacillota</taxon>
        <taxon>Clostridia</taxon>
        <taxon>Peptostreptococcales</taxon>
        <taxon>Peptoclostridiaceae</taxon>
        <taxon>Peptoclostridium</taxon>
    </lineage>
</organism>
<dbReference type="SUPFAM" id="SSF117143">
    <property type="entry name" value="Flagellar hook protein flgE"/>
    <property type="match status" value="1"/>
</dbReference>
<dbReference type="InterPro" id="IPR019776">
    <property type="entry name" value="Flagellar_basal_body_rod_CS"/>
</dbReference>
<keyword evidence="4 5" id="KW-0975">Bacterial flagellum</keyword>
<keyword evidence="11" id="KW-1185">Reference proteome</keyword>
<dbReference type="InterPro" id="IPR037925">
    <property type="entry name" value="FlgE/F/G-like"/>
</dbReference>
<dbReference type="InterPro" id="IPR053967">
    <property type="entry name" value="LlgE_F_G-like_D1"/>
</dbReference>
<sequence length="496" mass="53038">MMRSMYSAISGLKAHQTKMDVIGNNIANVNTIAYKGSRVQFKEVFSQTLKGASSAEGGKGGSNPMQVGLGIDVSSIDNFQTIGSIERTEIPTDLMIDGEGFFMVSDDPSFNNRYYTRAGNFSIDDSGNLLSSGSLKVLGYKVKDGTIGPDAQLNDEIEGLTISKAMTFPAKCTGEKGNTTADPTVKSNARDVKFEGNIDANTGLDAKINAKDTTGDGSPNEWRISKSSFVARQTTFTVYDEMGGEHIVKMSVKRTFKDPQPTLDGDDYLFTADPVSVGNVIEPSKWKVELELVGDDGGQLGTGSTEFDLTFDEDGNVSSGDMTNIVLTGPGGAGTKFPNGSGDFNFNLSFKDEKGNSTITQSVTESSLSIEEVGGYKQGALDDFSIGKNGEIQGNFTNGQKSVLGKLVLAKFKNPSGLEKVSSNMYTETANSGIAIQGFAGSNGFGETQAGALEMSNIDLGREFTNMIQTQRGFQANSRIINTTDQMLEELINLKR</sequence>
<dbReference type="PROSITE" id="PS00588">
    <property type="entry name" value="FLAGELLA_BB_ROD"/>
    <property type="match status" value="1"/>
</dbReference>
<proteinExistence type="inferred from homology"/>
<dbReference type="Pfam" id="PF22692">
    <property type="entry name" value="LlgE_F_G_D1"/>
    <property type="match status" value="1"/>
</dbReference>
<evidence type="ECO:0000313" key="10">
    <source>
        <dbReference type="EMBL" id="KDR95167.1"/>
    </source>
</evidence>
<keyword evidence="10" id="KW-0969">Cilium</keyword>
<evidence type="ECO:0000259" key="6">
    <source>
        <dbReference type="Pfam" id="PF00460"/>
    </source>
</evidence>
<evidence type="ECO:0000313" key="11">
    <source>
        <dbReference type="Proteomes" id="UP000027946"/>
    </source>
</evidence>
<comment type="function">
    <text evidence="5">A flexible structure which links the flagellar filament to the drive apparatus in the basal body.</text>
</comment>
<gene>
    <name evidence="10" type="primary">flgE</name>
    <name evidence="10" type="ORF">CLIT_11c01960</name>
</gene>
<feature type="domain" description="Flagellar hook protein FlgE D2" evidence="8">
    <location>
        <begin position="221"/>
        <end position="375"/>
    </location>
</feature>
<dbReference type="GO" id="GO:0071978">
    <property type="term" value="P:bacterial-type flagellum-dependent swarming motility"/>
    <property type="evidence" value="ECO:0007669"/>
    <property type="project" value="TreeGrafter"/>
</dbReference>
<comment type="caution">
    <text evidence="10">The sequence shown here is derived from an EMBL/GenBank/DDBJ whole genome shotgun (WGS) entry which is preliminary data.</text>
</comment>
<dbReference type="Pfam" id="PF06429">
    <property type="entry name" value="Flg_bbr_C"/>
    <property type="match status" value="1"/>
</dbReference>
<dbReference type="InterPro" id="IPR001444">
    <property type="entry name" value="Flag_bb_rod_N"/>
</dbReference>